<dbReference type="EMBL" id="HBFB01016203">
    <property type="protein sequence ID" value="CAD8679466.1"/>
    <property type="molecule type" value="Transcribed_RNA"/>
</dbReference>
<dbReference type="InterPro" id="IPR012466">
    <property type="entry name" value="NECAP_PHear"/>
</dbReference>
<feature type="compositionally biased region" description="Low complexity" evidence="1">
    <location>
        <begin position="257"/>
        <end position="298"/>
    </location>
</feature>
<dbReference type="PANTHER" id="PTHR12847:SF3">
    <property type="entry name" value="EAR-BINDING COAT-ASSOCIATED PROTEIN 2, PUTATIVE, EXPRESSED-RELATED"/>
    <property type="match status" value="1"/>
</dbReference>
<dbReference type="SUPFAM" id="SSF50729">
    <property type="entry name" value="PH domain-like"/>
    <property type="match status" value="1"/>
</dbReference>
<evidence type="ECO:0000259" key="2">
    <source>
        <dbReference type="Pfam" id="PF07933"/>
    </source>
</evidence>
<feature type="region of interest" description="Disordered" evidence="1">
    <location>
        <begin position="237"/>
        <end position="314"/>
    </location>
</feature>
<gene>
    <name evidence="3" type="ORF">CLEI1391_LOCUS9061</name>
</gene>
<dbReference type="Pfam" id="PF07933">
    <property type="entry name" value="DUF1681"/>
    <property type="match status" value="1"/>
</dbReference>
<proteinExistence type="predicted"/>
<dbReference type="Gene3D" id="2.30.29.30">
    <property type="entry name" value="Pleckstrin-homology domain (PH domain)/Phosphotyrosine-binding domain (PTB)"/>
    <property type="match status" value="1"/>
</dbReference>
<organism evidence="3">
    <name type="scientific">Chlamydomonas leiostraca</name>
    <dbReference type="NCBI Taxonomy" id="1034604"/>
    <lineage>
        <taxon>Eukaryota</taxon>
        <taxon>Viridiplantae</taxon>
        <taxon>Chlorophyta</taxon>
        <taxon>core chlorophytes</taxon>
        <taxon>Chlorophyceae</taxon>
        <taxon>CS clade</taxon>
        <taxon>Chlamydomonadales</taxon>
        <taxon>Chlamydomonadaceae</taxon>
        <taxon>Chlamydomonas</taxon>
    </lineage>
</organism>
<accession>A0A7S0WRU8</accession>
<reference evidence="3" key="1">
    <citation type="submission" date="2021-01" db="EMBL/GenBank/DDBJ databases">
        <authorList>
            <person name="Corre E."/>
            <person name="Pelletier E."/>
            <person name="Niang G."/>
            <person name="Scheremetjew M."/>
            <person name="Finn R."/>
            <person name="Kale V."/>
            <person name="Holt S."/>
            <person name="Cochrane G."/>
            <person name="Meng A."/>
            <person name="Brown T."/>
            <person name="Cohen L."/>
        </authorList>
    </citation>
    <scope>NUCLEOTIDE SEQUENCE</scope>
    <source>
        <strain evidence="3">SAG 11-49</strain>
    </source>
</reference>
<name>A0A7S0WRU8_9CHLO</name>
<dbReference type="AlphaFoldDB" id="A0A7S0WRU8"/>
<dbReference type="GO" id="GO:0006897">
    <property type="term" value="P:endocytosis"/>
    <property type="evidence" value="ECO:0007669"/>
    <property type="project" value="InterPro"/>
</dbReference>
<evidence type="ECO:0000313" key="3">
    <source>
        <dbReference type="EMBL" id="CAD8679466.1"/>
    </source>
</evidence>
<dbReference type="PANTHER" id="PTHR12847">
    <property type="entry name" value="ATP-BINDING CASSETTE ABC TRANSPORTER-RELATED"/>
    <property type="match status" value="1"/>
</dbReference>
<dbReference type="GO" id="GO:0030125">
    <property type="term" value="C:clathrin vesicle coat"/>
    <property type="evidence" value="ECO:0007669"/>
    <property type="project" value="TreeGrafter"/>
</dbReference>
<protein>
    <recommendedName>
        <fullName evidence="2">NECAP PHear domain-containing protein</fullName>
    </recommendedName>
</protein>
<feature type="compositionally biased region" description="Low complexity" evidence="1">
    <location>
        <begin position="237"/>
        <end position="248"/>
    </location>
</feature>
<feature type="domain" description="NECAP PHear" evidence="2">
    <location>
        <begin position="7"/>
        <end position="195"/>
    </location>
</feature>
<dbReference type="CDD" id="cd13228">
    <property type="entry name" value="PHear_NECAP"/>
    <property type="match status" value="1"/>
</dbReference>
<sequence length="314" mass="31882">MGDTEVVEQTLHIAREVSVYQIPPRPPVGGWKSGDWLASAKIFGGRMRVVSIGEECEIRIEDPNTDQEFAVCPVPYGKRTVSVEAVSDSSRYFVLRVEDRATKRHAFLGMGFDQRGDAFDFNEALMRHEKFVERSRAAAQVGASGGELPGASGAAGGRQAPQAGQAAALREVAALYAHHGDLGLKAGQTIHVNFKPKAKAGEGGNAAGAPGPSAPTIIAPLGQGFKLAPPPGVPAVPAAQPAHAAADPLTQGPWGGPPASAGLPAGAAAGSGFDPFAGFPSSSSSAAAATVPAASAPAAPTPTAPAPDGWATFD</sequence>
<dbReference type="InterPro" id="IPR011993">
    <property type="entry name" value="PH-like_dom_sf"/>
</dbReference>
<evidence type="ECO:0000256" key="1">
    <source>
        <dbReference type="SAM" id="MobiDB-lite"/>
    </source>
</evidence>